<proteinExistence type="predicted"/>
<sequence>EGQGNGTFIDGDGLANGEHAIQIIGDNGCTVKNLSIQTKDGGTNTIHCFYINDSTDYTTIKGVTIIESDDIGILIEGTSLLGLLITKVSILGTDGVGIAIDIDTSHTLIRATIDKVMMIGVGGAGIYFDSTDALTHRYVTVSNCIIYDPGSVGIRLKNMTDSIVKGNLIYAASNGIELNAEVDHTLISTNNIIESTADGLLLTATSDYNSIIGNHLCDNASDGIQLTATSDSNYFAANYLFTNGAYGINIANANCDANYIGINHFVGNVT</sequence>
<accession>X0UNR2</accession>
<dbReference type="InterPro" id="IPR012334">
    <property type="entry name" value="Pectin_lyas_fold"/>
</dbReference>
<feature type="non-terminal residue" evidence="2">
    <location>
        <position position="1"/>
    </location>
</feature>
<name>X0UNR2_9ZZZZ</name>
<dbReference type="Pfam" id="PF05048">
    <property type="entry name" value="NosD"/>
    <property type="match status" value="1"/>
</dbReference>
<reference evidence="2" key="1">
    <citation type="journal article" date="2014" name="Front. Microbiol.">
        <title>High frequency of phylogenetically diverse reductive dehalogenase-homologous genes in deep subseafloor sedimentary metagenomes.</title>
        <authorList>
            <person name="Kawai M."/>
            <person name="Futagami T."/>
            <person name="Toyoda A."/>
            <person name="Takaki Y."/>
            <person name="Nishi S."/>
            <person name="Hori S."/>
            <person name="Arai W."/>
            <person name="Tsubouchi T."/>
            <person name="Morono Y."/>
            <person name="Uchiyama I."/>
            <person name="Ito T."/>
            <person name="Fujiyama A."/>
            <person name="Inagaki F."/>
            <person name="Takami H."/>
        </authorList>
    </citation>
    <scope>NUCLEOTIDE SEQUENCE</scope>
    <source>
        <strain evidence="2">Expedition CK06-06</strain>
    </source>
</reference>
<gene>
    <name evidence="2" type="ORF">S01H1_36118</name>
</gene>
<organism evidence="2">
    <name type="scientific">marine sediment metagenome</name>
    <dbReference type="NCBI Taxonomy" id="412755"/>
    <lineage>
        <taxon>unclassified sequences</taxon>
        <taxon>metagenomes</taxon>
        <taxon>ecological metagenomes</taxon>
    </lineage>
</organism>
<dbReference type="InterPro" id="IPR006626">
    <property type="entry name" value="PbH1"/>
</dbReference>
<dbReference type="EMBL" id="BARS01022603">
    <property type="protein sequence ID" value="GAG01938.1"/>
    <property type="molecule type" value="Genomic_DNA"/>
</dbReference>
<protein>
    <recommendedName>
        <fullName evidence="1">Periplasmic copper-binding protein NosD beta helix domain-containing protein</fullName>
    </recommendedName>
</protein>
<dbReference type="SMART" id="SM00710">
    <property type="entry name" value="PbH1"/>
    <property type="match status" value="9"/>
</dbReference>
<dbReference type="AlphaFoldDB" id="X0UNR2"/>
<dbReference type="InterPro" id="IPR011050">
    <property type="entry name" value="Pectin_lyase_fold/virulence"/>
</dbReference>
<feature type="non-terminal residue" evidence="2">
    <location>
        <position position="270"/>
    </location>
</feature>
<dbReference type="SUPFAM" id="SSF51126">
    <property type="entry name" value="Pectin lyase-like"/>
    <property type="match status" value="1"/>
</dbReference>
<evidence type="ECO:0000259" key="1">
    <source>
        <dbReference type="Pfam" id="PF05048"/>
    </source>
</evidence>
<evidence type="ECO:0000313" key="2">
    <source>
        <dbReference type="EMBL" id="GAG01938.1"/>
    </source>
</evidence>
<dbReference type="Gene3D" id="2.160.20.10">
    <property type="entry name" value="Single-stranded right-handed beta-helix, Pectin lyase-like"/>
    <property type="match status" value="1"/>
</dbReference>
<comment type="caution">
    <text evidence="2">The sequence shown here is derived from an EMBL/GenBank/DDBJ whole genome shotgun (WGS) entry which is preliminary data.</text>
</comment>
<feature type="domain" description="Periplasmic copper-binding protein NosD beta helix" evidence="1">
    <location>
        <begin position="124"/>
        <end position="269"/>
    </location>
</feature>
<dbReference type="InterPro" id="IPR007742">
    <property type="entry name" value="NosD_dom"/>
</dbReference>